<sequence length="111" mass="11850">MDLILRPSPAIDPAADSSTDSEEKVDEPMDSTVNVNVSNDDGTGDVPMLPPPASSAPAVDTRLDMAEVLRLQEDLRRDKAAADASRRRVEPPKPLAVDIVAIERQYAAGAN</sequence>
<dbReference type="InParanoid" id="K3X7A8"/>
<reference evidence="3" key="1">
    <citation type="journal article" date="2010" name="Genome Biol.">
        <title>Genome sequence of the necrotrophic plant pathogen Pythium ultimum reveals original pathogenicity mechanisms and effector repertoire.</title>
        <authorList>
            <person name="Levesque C.A."/>
            <person name="Brouwer H."/>
            <person name="Cano L."/>
            <person name="Hamilton J.P."/>
            <person name="Holt C."/>
            <person name="Huitema E."/>
            <person name="Raffaele S."/>
            <person name="Robideau G.P."/>
            <person name="Thines M."/>
            <person name="Win J."/>
            <person name="Zerillo M.M."/>
            <person name="Beakes G.W."/>
            <person name="Boore J.L."/>
            <person name="Busam D."/>
            <person name="Dumas B."/>
            <person name="Ferriera S."/>
            <person name="Fuerstenberg S.I."/>
            <person name="Gachon C.M."/>
            <person name="Gaulin E."/>
            <person name="Govers F."/>
            <person name="Grenville-Briggs L."/>
            <person name="Horner N."/>
            <person name="Hostetler J."/>
            <person name="Jiang R.H."/>
            <person name="Johnson J."/>
            <person name="Krajaejun T."/>
            <person name="Lin H."/>
            <person name="Meijer H.J."/>
            <person name="Moore B."/>
            <person name="Morris P."/>
            <person name="Phuntmart V."/>
            <person name="Puiu D."/>
            <person name="Shetty J."/>
            <person name="Stajich J.E."/>
            <person name="Tripathy S."/>
            <person name="Wawra S."/>
            <person name="van West P."/>
            <person name="Whitty B.R."/>
            <person name="Coutinho P.M."/>
            <person name="Henrissat B."/>
            <person name="Martin F."/>
            <person name="Thomas P.D."/>
            <person name="Tyler B.M."/>
            <person name="De Vries R.P."/>
            <person name="Kamoun S."/>
            <person name="Yandell M."/>
            <person name="Tisserat N."/>
            <person name="Buell C.R."/>
        </authorList>
    </citation>
    <scope>NUCLEOTIDE SEQUENCE</scope>
    <source>
        <strain evidence="3">DAOM:BR144</strain>
    </source>
</reference>
<dbReference type="EMBL" id="GL376577">
    <property type="status" value="NOT_ANNOTATED_CDS"/>
    <property type="molecule type" value="Genomic_DNA"/>
</dbReference>
<organism evidence="2 3">
    <name type="scientific">Globisporangium ultimum (strain ATCC 200006 / CBS 805.95 / DAOM BR144)</name>
    <name type="common">Pythium ultimum</name>
    <dbReference type="NCBI Taxonomy" id="431595"/>
    <lineage>
        <taxon>Eukaryota</taxon>
        <taxon>Sar</taxon>
        <taxon>Stramenopiles</taxon>
        <taxon>Oomycota</taxon>
        <taxon>Peronosporomycetes</taxon>
        <taxon>Pythiales</taxon>
        <taxon>Pythiaceae</taxon>
        <taxon>Globisporangium</taxon>
    </lineage>
</organism>
<evidence type="ECO:0000313" key="3">
    <source>
        <dbReference type="Proteomes" id="UP000019132"/>
    </source>
</evidence>
<feature type="region of interest" description="Disordered" evidence="1">
    <location>
        <begin position="1"/>
        <end position="58"/>
    </location>
</feature>
<feature type="compositionally biased region" description="Polar residues" evidence="1">
    <location>
        <begin position="31"/>
        <end position="41"/>
    </location>
</feature>
<dbReference type="EnsemblProtists" id="PYU1_T013107">
    <property type="protein sequence ID" value="PYU1_T013107"/>
    <property type="gene ID" value="PYU1_G013080"/>
</dbReference>
<dbReference type="HOGENOM" id="CLU_2163455_0_0_1"/>
<dbReference type="AlphaFoldDB" id="K3X7A8"/>
<evidence type="ECO:0000256" key="1">
    <source>
        <dbReference type="SAM" id="MobiDB-lite"/>
    </source>
</evidence>
<accession>K3X7A8</accession>
<feature type="compositionally biased region" description="Acidic residues" evidence="1">
    <location>
        <begin position="19"/>
        <end position="29"/>
    </location>
</feature>
<reference evidence="3" key="2">
    <citation type="submission" date="2010-04" db="EMBL/GenBank/DDBJ databases">
        <authorList>
            <person name="Buell R."/>
            <person name="Hamilton J."/>
            <person name="Hostetler J."/>
        </authorList>
    </citation>
    <scope>NUCLEOTIDE SEQUENCE [LARGE SCALE GENOMIC DNA]</scope>
    <source>
        <strain evidence="3">DAOM:BR144</strain>
    </source>
</reference>
<protein>
    <submittedName>
        <fullName evidence="2">Uncharacterized protein</fullName>
    </submittedName>
</protein>
<name>K3X7A8_GLOUD</name>
<reference evidence="2" key="3">
    <citation type="submission" date="2015-02" db="UniProtKB">
        <authorList>
            <consortium name="EnsemblProtists"/>
        </authorList>
    </citation>
    <scope>IDENTIFICATION</scope>
    <source>
        <strain evidence="2">DAOM BR144</strain>
    </source>
</reference>
<keyword evidence="3" id="KW-1185">Reference proteome</keyword>
<evidence type="ECO:0000313" key="2">
    <source>
        <dbReference type="EnsemblProtists" id="PYU1_T013107"/>
    </source>
</evidence>
<dbReference type="VEuPathDB" id="FungiDB:PYU1_G013080"/>
<proteinExistence type="predicted"/>
<dbReference type="Proteomes" id="UP000019132">
    <property type="component" value="Unassembled WGS sequence"/>
</dbReference>